<organism evidence="1 2">
    <name type="scientific">Haematococcus lacustris</name>
    <name type="common">Green alga</name>
    <name type="synonym">Haematococcus pluvialis</name>
    <dbReference type="NCBI Taxonomy" id="44745"/>
    <lineage>
        <taxon>Eukaryota</taxon>
        <taxon>Viridiplantae</taxon>
        <taxon>Chlorophyta</taxon>
        <taxon>core chlorophytes</taxon>
        <taxon>Chlorophyceae</taxon>
        <taxon>CS clade</taxon>
        <taxon>Chlamydomonadales</taxon>
        <taxon>Haematococcaceae</taxon>
        <taxon>Haematococcus</taxon>
    </lineage>
</organism>
<name>A0A699ZFB0_HAELA</name>
<gene>
    <name evidence="1" type="ORF">HaLaN_10260</name>
</gene>
<dbReference type="Proteomes" id="UP000485058">
    <property type="component" value="Unassembled WGS sequence"/>
</dbReference>
<keyword evidence="2" id="KW-1185">Reference proteome</keyword>
<evidence type="ECO:0000313" key="2">
    <source>
        <dbReference type="Proteomes" id="UP000485058"/>
    </source>
</evidence>
<protein>
    <submittedName>
        <fullName evidence="1">Uncharacterized protein</fullName>
    </submittedName>
</protein>
<proteinExistence type="predicted"/>
<reference evidence="1 2" key="1">
    <citation type="submission" date="2020-02" db="EMBL/GenBank/DDBJ databases">
        <title>Draft genome sequence of Haematococcus lacustris strain NIES-144.</title>
        <authorList>
            <person name="Morimoto D."/>
            <person name="Nakagawa S."/>
            <person name="Yoshida T."/>
            <person name="Sawayama S."/>
        </authorList>
    </citation>
    <scope>NUCLEOTIDE SEQUENCE [LARGE SCALE GENOMIC DNA]</scope>
    <source>
        <strain evidence="1 2">NIES-144</strain>
    </source>
</reference>
<feature type="non-terminal residue" evidence="1">
    <location>
        <position position="51"/>
    </location>
</feature>
<feature type="non-terminal residue" evidence="1">
    <location>
        <position position="1"/>
    </location>
</feature>
<accession>A0A699ZFB0</accession>
<dbReference type="EMBL" id="BLLF01000703">
    <property type="protein sequence ID" value="GFH14242.1"/>
    <property type="molecule type" value="Genomic_DNA"/>
</dbReference>
<sequence length="51" mass="5760">MSTAGTREGVYEAQLHTSHVSFEKMTEAHNFLLECQLTRNGKRADAHTAKR</sequence>
<comment type="caution">
    <text evidence="1">The sequence shown here is derived from an EMBL/GenBank/DDBJ whole genome shotgun (WGS) entry which is preliminary data.</text>
</comment>
<evidence type="ECO:0000313" key="1">
    <source>
        <dbReference type="EMBL" id="GFH14242.1"/>
    </source>
</evidence>
<dbReference type="AlphaFoldDB" id="A0A699ZFB0"/>